<dbReference type="Gene3D" id="3.40.1440.10">
    <property type="entry name" value="GIY-YIG endonuclease"/>
    <property type="match status" value="1"/>
</dbReference>
<feature type="domain" description="GIY-YIG" evidence="12">
    <location>
        <begin position="150"/>
        <end position="237"/>
    </location>
</feature>
<dbReference type="PANTHER" id="PTHR20208">
    <property type="entry name" value="STRUCTURE-SPECIFIC ENDONUCLEASE SUBUNIT SLX1"/>
    <property type="match status" value="1"/>
</dbReference>
<evidence type="ECO:0000313" key="13">
    <source>
        <dbReference type="Proteomes" id="UP000095282"/>
    </source>
</evidence>
<evidence type="ECO:0000256" key="11">
    <source>
        <dbReference type="SAM" id="MobiDB-lite"/>
    </source>
</evidence>
<dbReference type="InterPro" id="IPR000305">
    <property type="entry name" value="GIY-YIG_endonuc"/>
</dbReference>
<feature type="region of interest" description="Disordered" evidence="11">
    <location>
        <begin position="517"/>
        <end position="542"/>
    </location>
</feature>
<dbReference type="FunFam" id="3.40.1440.10:FF:000008">
    <property type="entry name" value="Structure-specific endonuclease subunit SLX1 homolog"/>
    <property type="match status" value="1"/>
</dbReference>
<feature type="region of interest" description="Disordered" evidence="11">
    <location>
        <begin position="1"/>
        <end position="73"/>
    </location>
</feature>
<keyword evidence="8" id="KW-0233">DNA recombination</keyword>
<dbReference type="GO" id="GO:0000724">
    <property type="term" value="P:double-strand break repair via homologous recombination"/>
    <property type="evidence" value="ECO:0007669"/>
    <property type="project" value="TreeGrafter"/>
</dbReference>
<evidence type="ECO:0000256" key="5">
    <source>
        <dbReference type="ARBA" id="ARBA00022771"/>
    </source>
</evidence>
<dbReference type="GO" id="GO:0017108">
    <property type="term" value="F:5'-flap endonuclease activity"/>
    <property type="evidence" value="ECO:0007669"/>
    <property type="project" value="TreeGrafter"/>
</dbReference>
<evidence type="ECO:0000256" key="9">
    <source>
        <dbReference type="ARBA" id="ARBA00023204"/>
    </source>
</evidence>
<dbReference type="Proteomes" id="UP000095282">
    <property type="component" value="Unplaced"/>
</dbReference>
<protein>
    <submittedName>
        <fullName evidence="14">GIY-YIG domain-containing protein</fullName>
    </submittedName>
</protein>
<evidence type="ECO:0000256" key="1">
    <source>
        <dbReference type="ARBA" id="ARBA00022722"/>
    </source>
</evidence>
<keyword evidence="1" id="KW-0540">Nuclease</keyword>
<feature type="compositionally biased region" description="Basic residues" evidence="11">
    <location>
        <begin position="529"/>
        <end position="542"/>
    </location>
</feature>
<dbReference type="WBParaSite" id="Csp11.Scaffold630.g19712.t1">
    <property type="protein sequence ID" value="Csp11.Scaffold630.g19712.t1"/>
    <property type="gene ID" value="Csp11.Scaffold630.g19712"/>
</dbReference>
<dbReference type="GO" id="GO:0008270">
    <property type="term" value="F:zinc ion binding"/>
    <property type="evidence" value="ECO:0007669"/>
    <property type="project" value="UniProtKB-KW"/>
</dbReference>
<dbReference type="STRING" id="1561998.A0A1I7UVC3"/>
<keyword evidence="4" id="KW-0227">DNA damage</keyword>
<evidence type="ECO:0000256" key="8">
    <source>
        <dbReference type="ARBA" id="ARBA00023172"/>
    </source>
</evidence>
<keyword evidence="3" id="KW-0255">Endonuclease</keyword>
<feature type="region of interest" description="Disordered" evidence="11">
    <location>
        <begin position="103"/>
        <end position="140"/>
    </location>
</feature>
<keyword evidence="5" id="KW-0863">Zinc-finger</keyword>
<name>A0A1I7UVC3_9PELO</name>
<dbReference type="PANTHER" id="PTHR20208:SF10">
    <property type="entry name" value="STRUCTURE-SPECIFIC ENDONUCLEASE SUBUNIT SLX1"/>
    <property type="match status" value="1"/>
</dbReference>
<evidence type="ECO:0000259" key="12">
    <source>
        <dbReference type="PROSITE" id="PS50164"/>
    </source>
</evidence>
<keyword evidence="2" id="KW-0479">Metal-binding</keyword>
<feature type="region of interest" description="Disordered" evidence="11">
    <location>
        <begin position="486"/>
        <end position="505"/>
    </location>
</feature>
<feature type="compositionally biased region" description="Basic and acidic residues" evidence="11">
    <location>
        <begin position="457"/>
        <end position="467"/>
    </location>
</feature>
<organism evidence="13 14">
    <name type="scientific">Caenorhabditis tropicalis</name>
    <dbReference type="NCBI Taxonomy" id="1561998"/>
    <lineage>
        <taxon>Eukaryota</taxon>
        <taxon>Metazoa</taxon>
        <taxon>Ecdysozoa</taxon>
        <taxon>Nematoda</taxon>
        <taxon>Chromadorea</taxon>
        <taxon>Rhabditida</taxon>
        <taxon>Rhabditina</taxon>
        <taxon>Rhabditomorpha</taxon>
        <taxon>Rhabditoidea</taxon>
        <taxon>Rhabditidae</taxon>
        <taxon>Peloderinae</taxon>
        <taxon>Caenorhabditis</taxon>
    </lineage>
</organism>
<feature type="compositionally biased region" description="Polar residues" evidence="11">
    <location>
        <begin position="517"/>
        <end position="526"/>
    </location>
</feature>
<dbReference type="PROSITE" id="PS50164">
    <property type="entry name" value="GIY_YIG"/>
    <property type="match status" value="1"/>
</dbReference>
<dbReference type="CDD" id="cd10455">
    <property type="entry name" value="GIY-YIG_SLX1"/>
    <property type="match status" value="1"/>
</dbReference>
<feature type="compositionally biased region" description="Acidic residues" evidence="11">
    <location>
        <begin position="104"/>
        <end position="117"/>
    </location>
</feature>
<keyword evidence="7" id="KW-0862">Zinc</keyword>
<dbReference type="GO" id="GO:0033557">
    <property type="term" value="C:Slx1-Slx4 complex"/>
    <property type="evidence" value="ECO:0007669"/>
    <property type="project" value="TreeGrafter"/>
</dbReference>
<evidence type="ECO:0000256" key="2">
    <source>
        <dbReference type="ARBA" id="ARBA00022723"/>
    </source>
</evidence>
<dbReference type="Pfam" id="PF01541">
    <property type="entry name" value="GIY-YIG"/>
    <property type="match status" value="1"/>
</dbReference>
<proteinExistence type="predicted"/>
<evidence type="ECO:0000256" key="7">
    <source>
        <dbReference type="ARBA" id="ARBA00022833"/>
    </source>
</evidence>
<dbReference type="SMART" id="SM00465">
    <property type="entry name" value="GIYc"/>
    <property type="match status" value="1"/>
</dbReference>
<dbReference type="GO" id="GO:0008821">
    <property type="term" value="F:crossover junction DNA endonuclease activity"/>
    <property type="evidence" value="ECO:0007669"/>
    <property type="project" value="TreeGrafter"/>
</dbReference>
<evidence type="ECO:0000256" key="3">
    <source>
        <dbReference type="ARBA" id="ARBA00022759"/>
    </source>
</evidence>
<keyword evidence="6" id="KW-0378">Hydrolase</keyword>
<evidence type="ECO:0000256" key="6">
    <source>
        <dbReference type="ARBA" id="ARBA00022801"/>
    </source>
</evidence>
<accession>A0A1I7UVC3</accession>
<dbReference type="eggNOG" id="KOG3005">
    <property type="taxonomic scope" value="Eukaryota"/>
</dbReference>
<keyword evidence="10" id="KW-0539">Nucleus</keyword>
<dbReference type="InterPro" id="IPR050381">
    <property type="entry name" value="SLX1_endonuclease"/>
</dbReference>
<feature type="region of interest" description="Disordered" evidence="11">
    <location>
        <begin position="450"/>
        <end position="477"/>
    </location>
</feature>
<keyword evidence="13" id="KW-1185">Reference proteome</keyword>
<reference evidence="14" key="1">
    <citation type="submission" date="2016-11" db="UniProtKB">
        <authorList>
            <consortium name="WormBaseParasite"/>
        </authorList>
    </citation>
    <scope>IDENTIFICATION</scope>
</reference>
<evidence type="ECO:0000256" key="4">
    <source>
        <dbReference type="ARBA" id="ARBA00022763"/>
    </source>
</evidence>
<sequence length="542" mass="62010">MITLSSDSEPEDILPPPPKRRSIEGVPRTFDNDSRKRFSFGASSILESPPPPPLAKAPPLFQKTPKTIRRRSVSMSCMTTSREEEGINRPPTSQVCSGFVKEAIEEEEEEEEEEETTSDLNLRALLSPEKKQNKNSRRGGKEKIEEVLNEFFGVYCLISRSDRPCYKNRCYIGYTVDPNRRIQQHNGGRLKGGAKKTDSRGPWDMVCVVHGFPNHVAALRFEWAWQNPGVTKALKGKVLKKERKETPFAYQLRIACELMNSETFCRFALTFRWLITTERIPFPSTCPPPSHIRIREGKVQKEMSKVPVKGEEYLEMGECLLCGDDIQKQPISDRKSALPKCFDLCTRQSILLLSFNFCNLGSLDTRNEGTLLTLAEQMSSTPHRPSPYPLRSSAVFRNNSVIRRPMRECRKRVASPVRYSPMSRCAPKEVTMAPKTKRVRQSRLQIDASSSFLFENESPRPSEESPNSRRRRSYLPVQRLQFENPDFMDLYSDDSDEKKTPCRPDSVAFLSQLLTDALKSTSTPESQKMKKKKKVTPKRQKK</sequence>
<evidence type="ECO:0000256" key="10">
    <source>
        <dbReference type="ARBA" id="ARBA00023242"/>
    </source>
</evidence>
<dbReference type="InterPro" id="IPR035901">
    <property type="entry name" value="GIY-YIG_endonuc_sf"/>
</dbReference>
<keyword evidence="9" id="KW-0234">DNA repair</keyword>
<evidence type="ECO:0000313" key="14">
    <source>
        <dbReference type="WBParaSite" id="Csp11.Scaffold630.g19712.t1"/>
    </source>
</evidence>
<dbReference type="AlphaFoldDB" id="A0A1I7UVC3"/>